<gene>
    <name evidence="1" type="ORF">B9K05_04715</name>
</gene>
<dbReference type="RefSeq" id="WP_095350962.1">
    <property type="nucleotide sequence ID" value="NZ_NDFO01000002.1"/>
</dbReference>
<protein>
    <recommendedName>
        <fullName evidence="3">pEK499-p136 HEPN domain-containing protein</fullName>
    </recommendedName>
</protein>
<organism evidence="1 2">
    <name type="scientific">Acetobacter syzygii</name>
    <dbReference type="NCBI Taxonomy" id="146476"/>
    <lineage>
        <taxon>Bacteria</taxon>
        <taxon>Pseudomonadati</taxon>
        <taxon>Pseudomonadota</taxon>
        <taxon>Alphaproteobacteria</taxon>
        <taxon>Acetobacterales</taxon>
        <taxon>Acetobacteraceae</taxon>
        <taxon>Acetobacter</taxon>
    </lineage>
</organism>
<evidence type="ECO:0000313" key="1">
    <source>
        <dbReference type="EMBL" id="PAL27270.1"/>
    </source>
</evidence>
<dbReference type="STRING" id="1231343.Absy_021_090"/>
<comment type="caution">
    <text evidence="1">The sequence shown here is derived from an EMBL/GenBank/DDBJ whole genome shotgun (WGS) entry which is preliminary data.</text>
</comment>
<name>A0A270BQH5_9PROT</name>
<evidence type="ECO:0008006" key="3">
    <source>
        <dbReference type="Google" id="ProtNLM"/>
    </source>
</evidence>
<dbReference type="EMBL" id="NDFP01000003">
    <property type="protein sequence ID" value="PAL27270.1"/>
    <property type="molecule type" value="Genomic_DNA"/>
</dbReference>
<dbReference type="AlphaFoldDB" id="A0A270BQH5"/>
<accession>A0A270BQH5</accession>
<evidence type="ECO:0000313" key="2">
    <source>
        <dbReference type="Proteomes" id="UP000216033"/>
    </source>
</evidence>
<sequence>MLCRLFVEIMRRSFINLDFIEASYQAYDLCEVTQLINTFLGAFIHPFEKSAKGKEFIRHFRGKPPPIPFESEAAGTLNYLEFIYFVRHALAHGDLHYNPNKIKQIESITLWNAKHKEKPIRITVSIQDMRYFLFDFKKCFDQIL</sequence>
<keyword evidence="2" id="KW-1185">Reference proteome</keyword>
<dbReference type="Proteomes" id="UP000216033">
    <property type="component" value="Unassembled WGS sequence"/>
</dbReference>
<proteinExistence type="predicted"/>
<reference evidence="1 2" key="1">
    <citation type="submission" date="2017-04" db="EMBL/GenBank/DDBJ databases">
        <title>Kefir bacterial isolates.</title>
        <authorList>
            <person name="Kim Y."/>
            <person name="Blasche S."/>
            <person name="Patil K.R."/>
        </authorList>
    </citation>
    <scope>NUCLEOTIDE SEQUENCE [LARGE SCALE GENOMIC DNA]</scope>
    <source>
        <strain evidence="1 2">KR-2</strain>
    </source>
</reference>
<dbReference type="OrthoDB" id="7277208at2"/>